<feature type="signal peptide" evidence="2">
    <location>
        <begin position="1"/>
        <end position="29"/>
    </location>
</feature>
<dbReference type="InterPro" id="IPR021440">
    <property type="entry name" value="DUF3089"/>
</dbReference>
<organism evidence="3 4">
    <name type="scientific">Caulobacter segnis</name>
    <dbReference type="NCBI Taxonomy" id="88688"/>
    <lineage>
        <taxon>Bacteria</taxon>
        <taxon>Pseudomonadati</taxon>
        <taxon>Pseudomonadota</taxon>
        <taxon>Alphaproteobacteria</taxon>
        <taxon>Caulobacterales</taxon>
        <taxon>Caulobacteraceae</taxon>
        <taxon>Caulobacter</taxon>
    </lineage>
</organism>
<dbReference type="Pfam" id="PF11288">
    <property type="entry name" value="DUF3089"/>
    <property type="match status" value="1"/>
</dbReference>
<reference evidence="3 4" key="1">
    <citation type="submission" date="2017-08" db="EMBL/GenBank/DDBJ databases">
        <title>Infants hospitalized years apart are colonized by the same room-sourced microbial strains.</title>
        <authorList>
            <person name="Brooks B."/>
            <person name="Olm M.R."/>
            <person name="Firek B.A."/>
            <person name="Baker R."/>
            <person name="Thomas B.C."/>
            <person name="Morowitz M.J."/>
            <person name="Banfield J.F."/>
        </authorList>
    </citation>
    <scope>NUCLEOTIDE SEQUENCE [LARGE SCALE GENOMIC DNA]</scope>
    <source>
        <strain evidence="3">S2_003_000_R2_4</strain>
    </source>
</reference>
<dbReference type="AlphaFoldDB" id="A0A2W5VL56"/>
<keyword evidence="2" id="KW-0732">Signal</keyword>
<evidence type="ECO:0000256" key="2">
    <source>
        <dbReference type="SAM" id="SignalP"/>
    </source>
</evidence>
<dbReference type="EMBL" id="QFQZ01000009">
    <property type="protein sequence ID" value="PZR36075.1"/>
    <property type="molecule type" value="Genomic_DNA"/>
</dbReference>
<proteinExistence type="predicted"/>
<name>A0A2W5VL56_9CAUL</name>
<dbReference type="SUPFAM" id="SSF53474">
    <property type="entry name" value="alpha/beta-Hydrolases"/>
    <property type="match status" value="1"/>
</dbReference>
<protein>
    <recommendedName>
        <fullName evidence="5">DUF3089 domain-containing protein</fullName>
    </recommendedName>
</protein>
<evidence type="ECO:0000256" key="1">
    <source>
        <dbReference type="SAM" id="MobiDB-lite"/>
    </source>
</evidence>
<evidence type="ECO:0000313" key="3">
    <source>
        <dbReference type="EMBL" id="PZR36075.1"/>
    </source>
</evidence>
<dbReference type="RefSeq" id="WP_304274733.1">
    <property type="nucleotide sequence ID" value="NZ_QFQZ01000009.1"/>
</dbReference>
<dbReference type="Proteomes" id="UP000249393">
    <property type="component" value="Unassembled WGS sequence"/>
</dbReference>
<comment type="caution">
    <text evidence="3">The sequence shown here is derived from an EMBL/GenBank/DDBJ whole genome shotgun (WGS) entry which is preliminary data.</text>
</comment>
<feature type="chain" id="PRO_5015903190" description="DUF3089 domain-containing protein" evidence="2">
    <location>
        <begin position="30"/>
        <end position="366"/>
    </location>
</feature>
<feature type="region of interest" description="Disordered" evidence="1">
    <location>
        <begin position="284"/>
        <end position="304"/>
    </location>
</feature>
<dbReference type="Gene3D" id="3.40.50.1820">
    <property type="entry name" value="alpha/beta hydrolase"/>
    <property type="match status" value="1"/>
</dbReference>
<dbReference type="InterPro" id="IPR029058">
    <property type="entry name" value="AB_hydrolase_fold"/>
</dbReference>
<evidence type="ECO:0008006" key="5">
    <source>
        <dbReference type="Google" id="ProtNLM"/>
    </source>
</evidence>
<evidence type="ECO:0000313" key="4">
    <source>
        <dbReference type="Proteomes" id="UP000249393"/>
    </source>
</evidence>
<accession>A0A2W5VL56</accession>
<gene>
    <name evidence="3" type="ORF">DI526_04720</name>
</gene>
<sequence>MAVRGPFRRIFWRLGLLAGLVLMASPAVGRQVADFASQTPPPALDYTKPASWAAFAGKGVGAVPAPGATVSVKDQRVDVFYVHPTTLRSADKWNGDPADATLNAWTDGSATARQASIFDGCCRLFAPRYRQASTLALMKMDGEGGKAFDLAYGDVERAFDYYIAHENHGRPFILVGHSQGGSHVARLVQRRIDGKALQAKMVAAYAIGFNLAEGDFPLTYKTVPICRKPDQLHCLVQWNSVLPTTDLDAVAKASERRFVALHGDVAGKTTLCVNPMTFDADKPSADAGQSLGAVPGTPDASPMRPLEKGKVAARCDRGFLVVTPDPSLDLQPLPGGSMHYHDLGLFYADVRANAALRAKAALAVHQ</sequence>